<dbReference type="RefSeq" id="WP_065082241.1">
    <property type="nucleotide sequence ID" value="NZ_FLSS01000001.1"/>
</dbReference>
<dbReference type="Proteomes" id="UP000324513">
    <property type="component" value="Unassembled WGS sequence"/>
</dbReference>
<organism evidence="1 2">
    <name type="scientific">Elizabethkingia miricola</name>
    <name type="common">Chryseobacterium miricola</name>
    <dbReference type="NCBI Taxonomy" id="172045"/>
    <lineage>
        <taxon>Bacteria</taxon>
        <taxon>Pseudomonadati</taxon>
        <taxon>Bacteroidota</taxon>
        <taxon>Flavobacteriia</taxon>
        <taxon>Flavobacteriales</taxon>
        <taxon>Weeksellaceae</taxon>
        <taxon>Elizabethkingia</taxon>
    </lineage>
</organism>
<evidence type="ECO:0000313" key="1">
    <source>
        <dbReference type="EMBL" id="TYO83107.1"/>
    </source>
</evidence>
<protein>
    <submittedName>
        <fullName evidence="1">Uncharacterized protein</fullName>
    </submittedName>
</protein>
<evidence type="ECO:0000313" key="2">
    <source>
        <dbReference type="Proteomes" id="UP000324513"/>
    </source>
</evidence>
<name>A0ABY3NBA4_ELIMR</name>
<reference evidence="1 2" key="1">
    <citation type="submission" date="2019-07" db="EMBL/GenBank/DDBJ databases">
        <title>Genomic Encyclopedia of Archaeal and Bacterial Type Strains, Phase II (KMG-II): from individual species to whole genera.</title>
        <authorList>
            <person name="Goeker M."/>
        </authorList>
    </citation>
    <scope>NUCLEOTIDE SEQUENCE [LARGE SCALE GENOMIC DNA]</scope>
    <source>
        <strain evidence="1 2">DSM 14571</strain>
    </source>
</reference>
<dbReference type="EMBL" id="VNHK01000035">
    <property type="protein sequence ID" value="TYO83107.1"/>
    <property type="molecule type" value="Genomic_DNA"/>
</dbReference>
<comment type="caution">
    <text evidence="1">The sequence shown here is derived from an EMBL/GenBank/DDBJ whole genome shotgun (WGS) entry which is preliminary data.</text>
</comment>
<keyword evidence="2" id="KW-1185">Reference proteome</keyword>
<proteinExistence type="predicted"/>
<gene>
    <name evidence="1" type="ORF">LX74_04078</name>
</gene>
<sequence length="66" mass="7499">MNTLELEMPKGLSAEVTNVLNAISQRSYSSFDKNKVIIEFIGVADNWQKLLLNVRCRETIKVLTSK</sequence>
<accession>A0ABY3NBA4</accession>